<sequence>MDHASTLPSQLTNKADHHSANQSDCDEELFPQRSSTPNISGAIESLTGVIIFRGRPSPLSGATRTVSRGIPDTLRFSPSDTIEHIRYLHSLSPPQISYVFQHTLPRSLVTAFESTTWGGNYLSQLSFPPASIEGIESQNVIDINVLRRQFEETVLNTLRLADNFLNGSTSLRILPANDGGNFRLSPAEQDIPFSSRSLLFYVTDTRDRYIDMRLDVDNMSYEELLALGDYIGHVSTGLSEETILKSLKHSKYFLFAEENAEKDSCSICQEDYVEYDDLGTLNCGHRFHTECIKPWLGCKNLCPRRELYYQVGIEKHPYD</sequence>
<dbReference type="GO" id="GO:0061630">
    <property type="term" value="F:ubiquitin protein ligase activity"/>
    <property type="evidence" value="ECO:0007669"/>
    <property type="project" value="UniProtKB-EC"/>
</dbReference>
<comment type="caution">
    <text evidence="11">The sequence shown here is derived from an EMBL/GenBank/DDBJ whole genome shotgun (WGS) entry which is preliminary data.</text>
</comment>
<dbReference type="EMBL" id="CAUOFW020003281">
    <property type="protein sequence ID" value="CAK9159006.1"/>
    <property type="molecule type" value="Genomic_DNA"/>
</dbReference>
<dbReference type="EC" id="2.3.2.27" evidence="2"/>
<evidence type="ECO:0000256" key="4">
    <source>
        <dbReference type="ARBA" id="ARBA00022723"/>
    </source>
</evidence>
<evidence type="ECO:0000256" key="9">
    <source>
        <dbReference type="SAM" id="MobiDB-lite"/>
    </source>
</evidence>
<evidence type="ECO:0000259" key="10">
    <source>
        <dbReference type="PROSITE" id="PS50089"/>
    </source>
</evidence>
<evidence type="ECO:0000313" key="12">
    <source>
        <dbReference type="Proteomes" id="UP001642360"/>
    </source>
</evidence>
<dbReference type="SUPFAM" id="SSF57850">
    <property type="entry name" value="RING/U-box"/>
    <property type="match status" value="1"/>
</dbReference>
<keyword evidence="7" id="KW-0862">Zinc</keyword>
<dbReference type="SMART" id="SM00184">
    <property type="entry name" value="RING"/>
    <property type="match status" value="1"/>
</dbReference>
<evidence type="ECO:0000256" key="5">
    <source>
        <dbReference type="ARBA" id="ARBA00022771"/>
    </source>
</evidence>
<organism evidence="11 12">
    <name type="scientific">Ilex paraguariensis</name>
    <name type="common">yerba mate</name>
    <dbReference type="NCBI Taxonomy" id="185542"/>
    <lineage>
        <taxon>Eukaryota</taxon>
        <taxon>Viridiplantae</taxon>
        <taxon>Streptophyta</taxon>
        <taxon>Embryophyta</taxon>
        <taxon>Tracheophyta</taxon>
        <taxon>Spermatophyta</taxon>
        <taxon>Magnoliopsida</taxon>
        <taxon>eudicotyledons</taxon>
        <taxon>Gunneridae</taxon>
        <taxon>Pentapetalae</taxon>
        <taxon>asterids</taxon>
        <taxon>campanulids</taxon>
        <taxon>Aquifoliales</taxon>
        <taxon>Aquifoliaceae</taxon>
        <taxon>Ilex</taxon>
    </lineage>
</organism>
<keyword evidence="4" id="KW-0479">Metal-binding</keyword>
<accession>A0ABC8SP87</accession>
<evidence type="ECO:0000313" key="11">
    <source>
        <dbReference type="EMBL" id="CAK9159006.1"/>
    </source>
</evidence>
<keyword evidence="6" id="KW-0833">Ubl conjugation pathway</keyword>
<keyword evidence="5 8" id="KW-0863">Zinc-finger</keyword>
<protein>
    <recommendedName>
        <fullName evidence="2">RING-type E3 ubiquitin transferase</fullName>
        <ecNumber evidence="2">2.3.2.27</ecNumber>
    </recommendedName>
</protein>
<dbReference type="Proteomes" id="UP001642360">
    <property type="component" value="Unassembled WGS sequence"/>
</dbReference>
<evidence type="ECO:0000256" key="6">
    <source>
        <dbReference type="ARBA" id="ARBA00022786"/>
    </source>
</evidence>
<dbReference type="InterPro" id="IPR045191">
    <property type="entry name" value="MBR1/2-like"/>
</dbReference>
<keyword evidence="12" id="KW-1185">Reference proteome</keyword>
<dbReference type="GO" id="GO:0008270">
    <property type="term" value="F:zinc ion binding"/>
    <property type="evidence" value="ECO:0007669"/>
    <property type="project" value="UniProtKB-KW"/>
</dbReference>
<evidence type="ECO:0000256" key="2">
    <source>
        <dbReference type="ARBA" id="ARBA00012483"/>
    </source>
</evidence>
<keyword evidence="3" id="KW-0808">Transferase</keyword>
<dbReference type="Gene3D" id="3.30.40.10">
    <property type="entry name" value="Zinc/RING finger domain, C3HC4 (zinc finger)"/>
    <property type="match status" value="1"/>
</dbReference>
<gene>
    <name evidence="11" type="ORF">ILEXP_LOCUS27684</name>
</gene>
<dbReference type="InterPro" id="IPR013083">
    <property type="entry name" value="Znf_RING/FYVE/PHD"/>
</dbReference>
<feature type="region of interest" description="Disordered" evidence="9">
    <location>
        <begin position="1"/>
        <end position="38"/>
    </location>
</feature>
<dbReference type="PROSITE" id="PS50089">
    <property type="entry name" value="ZF_RING_2"/>
    <property type="match status" value="1"/>
</dbReference>
<evidence type="ECO:0000256" key="3">
    <source>
        <dbReference type="ARBA" id="ARBA00022679"/>
    </source>
</evidence>
<feature type="domain" description="RING-type" evidence="10">
    <location>
        <begin position="265"/>
        <end position="303"/>
    </location>
</feature>
<comment type="catalytic activity">
    <reaction evidence="1">
        <text>S-ubiquitinyl-[E2 ubiquitin-conjugating enzyme]-L-cysteine + [acceptor protein]-L-lysine = [E2 ubiquitin-conjugating enzyme]-L-cysteine + N(6)-ubiquitinyl-[acceptor protein]-L-lysine.</text>
        <dbReference type="EC" id="2.3.2.27"/>
    </reaction>
</comment>
<name>A0ABC8SP87_9AQUA</name>
<dbReference type="AlphaFoldDB" id="A0ABC8SP87"/>
<dbReference type="InterPro" id="IPR001841">
    <property type="entry name" value="Znf_RING"/>
</dbReference>
<proteinExistence type="predicted"/>
<evidence type="ECO:0000256" key="8">
    <source>
        <dbReference type="PROSITE-ProRule" id="PRU00175"/>
    </source>
</evidence>
<reference evidence="11 12" key="1">
    <citation type="submission" date="2024-02" db="EMBL/GenBank/DDBJ databases">
        <authorList>
            <person name="Vignale AGUSTIN F."/>
            <person name="Sosa J E."/>
            <person name="Modenutti C."/>
        </authorList>
    </citation>
    <scope>NUCLEOTIDE SEQUENCE [LARGE SCALE GENOMIC DNA]</scope>
</reference>
<dbReference type="Pfam" id="PF13639">
    <property type="entry name" value="zf-RING_2"/>
    <property type="match status" value="1"/>
</dbReference>
<evidence type="ECO:0000256" key="1">
    <source>
        <dbReference type="ARBA" id="ARBA00000900"/>
    </source>
</evidence>
<evidence type="ECO:0000256" key="7">
    <source>
        <dbReference type="ARBA" id="ARBA00022833"/>
    </source>
</evidence>
<dbReference type="PANTHER" id="PTHR22937:SF208">
    <property type="entry name" value="RING-TYPE E3 UBIQUITIN TRANSFERASE"/>
    <property type="match status" value="1"/>
</dbReference>
<feature type="compositionally biased region" description="Polar residues" evidence="9">
    <location>
        <begin position="1"/>
        <end position="13"/>
    </location>
</feature>
<dbReference type="PANTHER" id="PTHR22937">
    <property type="entry name" value="E3 UBIQUITIN-PROTEIN LIGASE RNF165"/>
    <property type="match status" value="1"/>
</dbReference>